<dbReference type="RefSeq" id="WP_011079052.1">
    <property type="nucleotide sequence ID" value="NZ_AP026552.1"/>
</dbReference>
<comment type="function">
    <text evidence="10">This protein is part of the stalk that links CF(0) to CF(1). It either transmits conformational changes from CF(0) to CF(1) or is implicated in proton conduction.</text>
</comment>
<evidence type="ECO:0000313" key="13">
    <source>
        <dbReference type="EMBL" id="MBN8124075.1"/>
    </source>
</evidence>
<dbReference type="Pfam" id="PF00213">
    <property type="entry name" value="OSCP"/>
    <property type="match status" value="1"/>
</dbReference>
<evidence type="ECO:0000313" key="12">
    <source>
        <dbReference type="EMBL" id="HAS8541748.1"/>
    </source>
</evidence>
<evidence type="ECO:0000256" key="4">
    <source>
        <dbReference type="ARBA" id="ARBA00022519"/>
    </source>
</evidence>
<dbReference type="HAMAP" id="MF_01416">
    <property type="entry name" value="ATP_synth_delta_bact"/>
    <property type="match status" value="1"/>
</dbReference>
<dbReference type="Proteomes" id="UP000054370">
    <property type="component" value="Unassembled WGS sequence"/>
</dbReference>
<evidence type="ECO:0000256" key="10">
    <source>
        <dbReference type="HAMAP-Rule" id="MF_01416"/>
    </source>
</evidence>
<evidence type="ECO:0000256" key="5">
    <source>
        <dbReference type="ARBA" id="ARBA00022781"/>
    </source>
</evidence>
<evidence type="ECO:0000256" key="1">
    <source>
        <dbReference type="ARBA" id="ARBA00004370"/>
    </source>
</evidence>
<evidence type="ECO:0000256" key="8">
    <source>
        <dbReference type="ARBA" id="ARBA00023196"/>
    </source>
</evidence>
<dbReference type="GO" id="GO:0046933">
    <property type="term" value="F:proton-transporting ATP synthase activity, rotational mechanism"/>
    <property type="evidence" value="ECO:0007669"/>
    <property type="project" value="UniProtKB-UniRule"/>
</dbReference>
<dbReference type="EMBL" id="LOSH02000004">
    <property type="protein sequence ID" value="PNM66314.1"/>
    <property type="molecule type" value="Genomic_DNA"/>
</dbReference>
<keyword evidence="15" id="KW-0378">Hydrolase</keyword>
<dbReference type="Proteomes" id="UP000237466">
    <property type="component" value="Unassembled WGS sequence"/>
</dbReference>
<reference evidence="12" key="5">
    <citation type="submission" date="2019-01" db="EMBL/GenBank/DDBJ databases">
        <authorList>
            <consortium name="NCBI Pathogen Detection Project"/>
        </authorList>
    </citation>
    <scope>NUCLEOTIDE SEQUENCE</scope>
    <source>
        <strain evidence="12">BCW_3452</strain>
    </source>
</reference>
<dbReference type="AlphaFoldDB" id="A0A087I337"/>
<keyword evidence="2 10" id="KW-0813">Transport</keyword>
<dbReference type="NCBIfam" id="NF004402">
    <property type="entry name" value="PRK05758.2-2"/>
    <property type="match status" value="1"/>
</dbReference>
<comment type="subcellular location">
    <subcellularLocation>
        <location evidence="10">Cell membrane</location>
        <topology evidence="10">Peripheral membrane protein</topology>
    </subcellularLocation>
    <subcellularLocation>
        <location evidence="1">Membrane</location>
    </subcellularLocation>
</comment>
<reference evidence="12" key="4">
    <citation type="journal article" date="2018" name="Genome Biol.">
        <title>SKESA: strategic k-mer extension for scrupulous assemblies.</title>
        <authorList>
            <person name="Souvorov A."/>
            <person name="Agarwala R."/>
            <person name="Lipman D.J."/>
        </authorList>
    </citation>
    <scope>NUCLEOTIDE SEQUENCE</scope>
    <source>
        <strain evidence="12">BCW_3452</strain>
    </source>
</reference>
<evidence type="ECO:0000313" key="11">
    <source>
        <dbReference type="EMBL" id="AXX61294.1"/>
    </source>
</evidence>
<keyword evidence="3 10" id="KW-1003">Cell membrane</keyword>
<dbReference type="Proteomes" id="UP000664056">
    <property type="component" value="Unassembled WGS sequence"/>
</dbReference>
<evidence type="ECO:0000256" key="9">
    <source>
        <dbReference type="ARBA" id="ARBA00023310"/>
    </source>
</evidence>
<dbReference type="InterPro" id="IPR020781">
    <property type="entry name" value="ATPase_OSCP/d_CS"/>
</dbReference>
<dbReference type="GO" id="GO:0016787">
    <property type="term" value="F:hydrolase activity"/>
    <property type="evidence" value="ECO:0007669"/>
    <property type="project" value="UniProtKB-KW"/>
</dbReference>
<dbReference type="InterPro" id="IPR026015">
    <property type="entry name" value="ATP_synth_OSCP/delta_N_sf"/>
</dbReference>
<dbReference type="OrthoDB" id="9816221at2"/>
<evidence type="ECO:0000313" key="18">
    <source>
        <dbReference type="Proteomes" id="UP000263418"/>
    </source>
</evidence>
<gene>
    <name evidence="10 13" type="primary">atpH</name>
    <name evidence="14" type="ORF">AL548_008155</name>
    <name evidence="15" type="ORF">CRN52_03815</name>
    <name evidence="11" type="ORF">FORC53_2955</name>
    <name evidence="12" type="ORF">I7730_18330</name>
    <name evidence="13" type="ORF">J0J18_20210</name>
</gene>
<evidence type="ECO:0000256" key="3">
    <source>
        <dbReference type="ARBA" id="ARBA00022475"/>
    </source>
</evidence>
<comment type="similarity">
    <text evidence="10">Belongs to the ATPase delta chain family.</text>
</comment>
<dbReference type="PROSITE" id="PS00389">
    <property type="entry name" value="ATPASE_DELTA"/>
    <property type="match status" value="1"/>
</dbReference>
<keyword evidence="7 10" id="KW-0472">Membrane</keyword>
<dbReference type="KEGG" id="vvl:VV93_v1c29760"/>
<evidence type="ECO:0000313" key="15">
    <source>
        <dbReference type="EMBL" id="POB49494.1"/>
    </source>
</evidence>
<evidence type="ECO:0000256" key="2">
    <source>
        <dbReference type="ARBA" id="ARBA00022448"/>
    </source>
</evidence>
<keyword evidence="4" id="KW-0997">Cell inner membrane</keyword>
<evidence type="ECO:0000313" key="17">
    <source>
        <dbReference type="Proteomes" id="UP000237466"/>
    </source>
</evidence>
<sequence length="177" mass="19452">MADFTTIARPYAKAAFDFAVEKGQLDQWGQMLSFAAEVAQNEQISELLSGSMSADKLAELFIAICGEQVDEFGQNLLKVMAENGRLAALPDVCTLFFVLKKEHEKEIDVEVISATELSDEQCANISQKLEQRLERKVKLNCSVDEALLGGVIIRAGDLVIDNSARGRLNRLSDALQS</sequence>
<keyword evidence="9 10" id="KW-0066">ATP synthesis</keyword>
<proteinExistence type="inferred from homology"/>
<keyword evidence="5 10" id="KW-0375">Hydrogen ion transport</keyword>
<accession>A0A087I337</accession>
<comment type="function">
    <text evidence="10">F(1)F(0) ATP synthase produces ATP from ADP in the presence of a proton or sodium gradient. F-type ATPases consist of two structural domains, F(1) containing the extramembraneous catalytic core and F(0) containing the membrane proton channel, linked together by a central stalk and a peripheral stalk. During catalysis, ATP synthesis in the catalytic domain of F(1) is coupled via a rotary mechanism of the central stalk subunits to proton translocation.</text>
</comment>
<dbReference type="NCBIfam" id="NF004404">
    <property type="entry name" value="PRK05758.2-5"/>
    <property type="match status" value="1"/>
</dbReference>
<keyword evidence="8 10" id="KW-0139">CF(1)</keyword>
<evidence type="ECO:0000256" key="6">
    <source>
        <dbReference type="ARBA" id="ARBA00023065"/>
    </source>
</evidence>
<reference evidence="11 18" key="1">
    <citation type="submission" date="2017-01" db="EMBL/GenBank/DDBJ databases">
        <title>Complete Genome Sequence of Vibrio vulnificus FORC_053.</title>
        <authorList>
            <consortium name="Food-borne Pathogen Omics Research Center"/>
            <person name="Chung H.Y."/>
            <person name="Na E.J."/>
            <person name="Song J.S."/>
            <person name="Kim H."/>
            <person name="Lee J.-H."/>
            <person name="Ryu S."/>
            <person name="Choi S.H."/>
        </authorList>
    </citation>
    <scope>NUCLEOTIDE SEQUENCE [LARGE SCALE GENOMIC DNA]</scope>
    <source>
        <strain evidence="11 18">FORC_053</strain>
    </source>
</reference>
<dbReference type="EMBL" id="DACRBY010000025">
    <property type="protein sequence ID" value="HAS8541748.1"/>
    <property type="molecule type" value="Genomic_DNA"/>
</dbReference>
<dbReference type="SMR" id="A0A087I337"/>
<keyword evidence="6 10" id="KW-0406">Ion transport</keyword>
<reference evidence="13" key="6">
    <citation type="submission" date="2021-03" db="EMBL/GenBank/DDBJ databases">
        <title>Study of the foodborne Vibrio vulnificus isolates from China.</title>
        <authorList>
            <person name="Zheng Z."/>
            <person name="Ye L."/>
        </authorList>
    </citation>
    <scope>NUCLEOTIDE SEQUENCE</scope>
    <source>
        <strain evidence="13">Vv1582</strain>
    </source>
</reference>
<dbReference type="GeneID" id="93895307"/>
<dbReference type="EMBL" id="JAFKOQ010000021">
    <property type="protein sequence ID" value="MBN8124075.1"/>
    <property type="molecule type" value="Genomic_DNA"/>
</dbReference>
<protein>
    <recommendedName>
        <fullName evidence="10">ATP synthase subunit delta</fullName>
    </recommendedName>
    <alternativeName>
        <fullName evidence="10">ATP synthase F(1) sector subunit delta</fullName>
    </alternativeName>
    <alternativeName>
        <fullName evidence="10">F-type ATPase subunit delta</fullName>
        <shortName evidence="10">F-ATPase subunit delta</shortName>
    </alternativeName>
</protein>
<keyword evidence="16" id="KW-1185">Reference proteome</keyword>
<evidence type="ECO:0000313" key="14">
    <source>
        <dbReference type="EMBL" id="PNM66314.1"/>
    </source>
</evidence>
<reference evidence="15 17" key="3">
    <citation type="journal article" date="2018" name="Front. Microbiol.">
        <title>Phylogeny of Vibrio vulnificus from the Analysis of the Core-Genome: Implications for Intra-Species Taxonomy.</title>
        <authorList>
            <person name="Roig F.J."/>
            <person name="Gonzalez-Candelas F."/>
            <person name="Sanjuan E."/>
            <person name="Fouz B."/>
            <person name="Feil E.J."/>
            <person name="Llorens C."/>
            <person name="Baker-Austin C."/>
            <person name="Oliver J.D."/>
            <person name="Danin-Poleg Y."/>
            <person name="Gibas C.J."/>
            <person name="Kashi Y."/>
            <person name="Gulig P.A."/>
            <person name="Morrison S.S."/>
            <person name="Amaro C."/>
        </authorList>
    </citation>
    <scope>NUCLEOTIDE SEQUENCE [LARGE SCALE GENOMIC DNA]</scope>
    <source>
        <strain evidence="15 17">CECT4608</strain>
    </source>
</reference>
<dbReference type="Gene3D" id="1.10.520.20">
    <property type="entry name" value="N-terminal domain of the delta subunit of the F1F0-ATP synthase"/>
    <property type="match status" value="1"/>
</dbReference>
<dbReference type="InterPro" id="IPR000711">
    <property type="entry name" value="ATPase_OSCP/dsu"/>
</dbReference>
<dbReference type="SUPFAM" id="SSF47928">
    <property type="entry name" value="N-terminal domain of the delta subunit of the F1F0-ATP synthase"/>
    <property type="match status" value="1"/>
</dbReference>
<dbReference type="NCBIfam" id="TIGR01145">
    <property type="entry name" value="ATP_synt_delta"/>
    <property type="match status" value="1"/>
</dbReference>
<dbReference type="EMBL" id="PDGH01000034">
    <property type="protein sequence ID" value="POB49494.1"/>
    <property type="molecule type" value="Genomic_DNA"/>
</dbReference>
<evidence type="ECO:0000313" key="16">
    <source>
        <dbReference type="Proteomes" id="UP000054370"/>
    </source>
</evidence>
<dbReference type="Proteomes" id="UP000863257">
    <property type="component" value="Unassembled WGS sequence"/>
</dbReference>
<name>A0A087I337_VIBVL</name>
<evidence type="ECO:0000256" key="7">
    <source>
        <dbReference type="ARBA" id="ARBA00023136"/>
    </source>
</evidence>
<dbReference type="PRINTS" id="PR00125">
    <property type="entry name" value="ATPASEDELTA"/>
</dbReference>
<reference evidence="14 16" key="2">
    <citation type="submission" date="2017-12" db="EMBL/GenBank/DDBJ databases">
        <title>FDA dAtabase for Regulatory Grade micrObial Sequences (FDA-ARGOS): Supporting development and validation of Infectious Disease Dx tests.</title>
        <authorList>
            <person name="Hoffmann M."/>
            <person name="Allard M."/>
            <person name="Evans P."/>
            <person name="Brown E."/>
            <person name="Tallon L.J."/>
            <person name="Sadzewicz L."/>
            <person name="Sengamalay N."/>
            <person name="Ott S."/>
            <person name="Godinez A."/>
            <person name="Nagaraj S."/>
            <person name="Vavikolanu K."/>
            <person name="Aluvathingal J."/>
            <person name="Nadendla S."/>
            <person name="Hobson J."/>
            <person name="Sichtig H."/>
        </authorList>
    </citation>
    <scope>NUCLEOTIDE SEQUENCE [LARGE SCALE GENOMIC DNA]</scope>
    <source>
        <strain evidence="16">ATCC 29307</strain>
        <strain evidence="14">FDAARGOS_118</strain>
    </source>
</reference>
<dbReference type="EMBL" id="CP019290">
    <property type="protein sequence ID" value="AXX61294.1"/>
    <property type="molecule type" value="Genomic_DNA"/>
</dbReference>
<dbReference type="Proteomes" id="UP000263418">
    <property type="component" value="Chromosome 1"/>
</dbReference>
<organism evidence="15 17">
    <name type="scientific">Vibrio vulnificus</name>
    <dbReference type="NCBI Taxonomy" id="672"/>
    <lineage>
        <taxon>Bacteria</taxon>
        <taxon>Pseudomonadati</taxon>
        <taxon>Pseudomonadota</taxon>
        <taxon>Gammaproteobacteria</taxon>
        <taxon>Vibrionales</taxon>
        <taxon>Vibrionaceae</taxon>
        <taxon>Vibrio</taxon>
    </lineage>
</organism>
<dbReference type="PANTHER" id="PTHR11910">
    <property type="entry name" value="ATP SYNTHASE DELTA CHAIN"/>
    <property type="match status" value="1"/>
</dbReference>
<dbReference type="GO" id="GO:0045259">
    <property type="term" value="C:proton-transporting ATP synthase complex"/>
    <property type="evidence" value="ECO:0007669"/>
    <property type="project" value="UniProtKB-KW"/>
</dbReference>
<dbReference type="GO" id="GO:0005886">
    <property type="term" value="C:plasma membrane"/>
    <property type="evidence" value="ECO:0007669"/>
    <property type="project" value="UniProtKB-SubCell"/>
</dbReference>